<proteinExistence type="predicted"/>
<keyword evidence="1" id="KW-0472">Membrane</keyword>
<keyword evidence="1" id="KW-1133">Transmembrane helix</keyword>
<organism evidence="2 3">
    <name type="scientific">Floridaenema aerugineum BLCC-F46</name>
    <dbReference type="NCBI Taxonomy" id="3153654"/>
    <lineage>
        <taxon>Bacteria</taxon>
        <taxon>Bacillati</taxon>
        <taxon>Cyanobacteriota</taxon>
        <taxon>Cyanophyceae</taxon>
        <taxon>Oscillatoriophycideae</taxon>
        <taxon>Aerosakkonematales</taxon>
        <taxon>Aerosakkonemataceae</taxon>
        <taxon>Floridanema</taxon>
        <taxon>Floridanema aerugineum</taxon>
    </lineage>
</organism>
<dbReference type="RefSeq" id="WP_413271407.1">
    <property type="nucleotide sequence ID" value="NZ_JBHFNQ010000119.1"/>
</dbReference>
<dbReference type="EMBL" id="JBHFNQ010000119">
    <property type="protein sequence ID" value="MFB2878332.1"/>
    <property type="molecule type" value="Genomic_DNA"/>
</dbReference>
<comment type="caution">
    <text evidence="2">The sequence shown here is derived from an EMBL/GenBank/DDBJ whole genome shotgun (WGS) entry which is preliminary data.</text>
</comment>
<feature type="transmembrane region" description="Helical" evidence="1">
    <location>
        <begin position="47"/>
        <end position="67"/>
    </location>
</feature>
<accession>A0ABV4X699</accession>
<keyword evidence="3" id="KW-1185">Reference proteome</keyword>
<evidence type="ECO:0000313" key="2">
    <source>
        <dbReference type="EMBL" id="MFB2878332.1"/>
    </source>
</evidence>
<protein>
    <submittedName>
        <fullName evidence="2">Uncharacterized protein</fullName>
    </submittedName>
</protein>
<evidence type="ECO:0000313" key="3">
    <source>
        <dbReference type="Proteomes" id="UP001576774"/>
    </source>
</evidence>
<dbReference type="Proteomes" id="UP001576774">
    <property type="component" value="Unassembled WGS sequence"/>
</dbReference>
<sequence>MIYNQIELTLDEMNYEQSNITESELSTQVKTENQVSKKLPLWEIPRVVIMLFTAILLFVAALYYGIINP</sequence>
<keyword evidence="1" id="KW-0812">Transmembrane</keyword>
<evidence type="ECO:0000256" key="1">
    <source>
        <dbReference type="SAM" id="Phobius"/>
    </source>
</evidence>
<gene>
    <name evidence="2" type="ORF">ACE1CC_15885</name>
</gene>
<name>A0ABV4X699_9CYAN</name>
<reference evidence="2 3" key="1">
    <citation type="submission" date="2024-09" db="EMBL/GenBank/DDBJ databases">
        <title>Floridaenema gen nov. (Aerosakkonemataceae, Aerosakkonematales ord. nov., Cyanobacteria) from benthic tropical and subtropical fresh waters, with the description of four new species.</title>
        <authorList>
            <person name="Moretto J.A."/>
            <person name="Berthold D.E."/>
            <person name="Lefler F.W."/>
            <person name="Huang I.-S."/>
            <person name="Laughinghouse H. IV."/>
        </authorList>
    </citation>
    <scope>NUCLEOTIDE SEQUENCE [LARGE SCALE GENOMIC DNA]</scope>
    <source>
        <strain evidence="2 3">BLCC-F46</strain>
    </source>
</reference>